<dbReference type="Pfam" id="PF00015">
    <property type="entry name" value="MCPsignal"/>
    <property type="match status" value="1"/>
</dbReference>
<feature type="transmembrane region" description="Helical" evidence="3">
    <location>
        <begin position="61"/>
        <end position="80"/>
    </location>
</feature>
<evidence type="ECO:0000256" key="2">
    <source>
        <dbReference type="PROSITE-ProRule" id="PRU00284"/>
    </source>
</evidence>
<dbReference type="InterPro" id="IPR004089">
    <property type="entry name" value="MCPsignal_dom"/>
</dbReference>
<evidence type="ECO:0000313" key="5">
    <source>
        <dbReference type="EMBL" id="GFO61213.1"/>
    </source>
</evidence>
<keyword evidence="3" id="KW-0812">Transmembrane</keyword>
<dbReference type="InterPro" id="IPR003018">
    <property type="entry name" value="GAF"/>
</dbReference>
<dbReference type="SUPFAM" id="SSF58104">
    <property type="entry name" value="Methyl-accepting chemotaxis protein (MCP) signaling domain"/>
    <property type="match status" value="1"/>
</dbReference>
<dbReference type="PANTHER" id="PTHR32089:SF112">
    <property type="entry name" value="LYSOZYME-LIKE PROTEIN-RELATED"/>
    <property type="match status" value="1"/>
</dbReference>
<dbReference type="Proteomes" id="UP000556026">
    <property type="component" value="Unassembled WGS sequence"/>
</dbReference>
<dbReference type="EMBL" id="BLXX01000012">
    <property type="protein sequence ID" value="GFO61213.1"/>
    <property type="molecule type" value="Genomic_DNA"/>
</dbReference>
<dbReference type="RefSeq" id="WP_183356006.1">
    <property type="nucleotide sequence ID" value="NZ_BLXX01000012.1"/>
</dbReference>
<comment type="caution">
    <text evidence="5">The sequence shown here is derived from an EMBL/GenBank/DDBJ whole genome shotgun (WGS) entry which is preliminary data.</text>
</comment>
<sequence>MRNPLVGANRSQLYALIGFFLGTLAPVGWNVLRLALFADPSLPLVSQIFTEMIQTAQGMALYAYMGFGTACVLAILGYFIGGAADELHKRGQELDSLVHEVNAQKKLFENRYKVLDNNIKNFHKIGSKIQKSIRKDDVLALCVEGLHEVLGYERVNVLMADAERSELYFAASAGNDTAVGPEVTIPLDARSGVVYKCFRDQQVHFIEDVSQYPADYLLQAPFDMIEPLRSSCFILCPIVLKGETIGVFGLDNKKSHRSLNDTDVDTIRLFADQAAAAFLRISLLASIDQLTLELGKTFTELLKNREAYSRNLFRLKSAADSLANGSQKIDATAHGVMESVDCASVAAGQISIATDQITGNMDALSDSVYKSVSAMEEIASTLRQVERNTSLSHGLSTKVKEHAEQSREVVRETEQSLDDIQRSVELSFEGIKRLGANSGRIEGFVSVINDITKRTNLLALNASIIAAQAGEYGKSFGVVADEIRNLSLQTGLSTGEITGIIDEIMTESRIAADNIMATKELVRKGVKLGTLTSASLESILESAQEALEMTRQIKLASEEQSRAVQSVSQSIENVSSMTMQIFKSSKEQAMATKSVARSLEDVKGMSHAMADAAGRQTVDGADIRAAVESVTKMADAIFDGMEKRQEESGLVVHELECIRASAE</sequence>
<dbReference type="Gene3D" id="1.10.287.950">
    <property type="entry name" value="Methyl-accepting chemotaxis protein"/>
    <property type="match status" value="1"/>
</dbReference>
<gene>
    <name evidence="5" type="primary">mcp40H-1</name>
    <name evidence="5" type="ORF">GMST_35380</name>
</gene>
<evidence type="ECO:0000259" key="4">
    <source>
        <dbReference type="PROSITE" id="PS50111"/>
    </source>
</evidence>
<evidence type="ECO:0000256" key="3">
    <source>
        <dbReference type="SAM" id="Phobius"/>
    </source>
</evidence>
<dbReference type="Gene3D" id="3.30.450.40">
    <property type="match status" value="1"/>
</dbReference>
<keyword evidence="3" id="KW-0472">Membrane</keyword>
<evidence type="ECO:0000313" key="6">
    <source>
        <dbReference type="Proteomes" id="UP000556026"/>
    </source>
</evidence>
<dbReference type="CDD" id="cd11386">
    <property type="entry name" value="MCP_signal"/>
    <property type="match status" value="1"/>
</dbReference>
<protein>
    <submittedName>
        <fullName evidence="5">Chemotaxis protein</fullName>
    </submittedName>
</protein>
<keyword evidence="6" id="KW-1185">Reference proteome</keyword>
<organism evidence="5 6">
    <name type="scientific">Geomonas silvestris</name>
    <dbReference type="NCBI Taxonomy" id="2740184"/>
    <lineage>
        <taxon>Bacteria</taxon>
        <taxon>Pseudomonadati</taxon>
        <taxon>Thermodesulfobacteriota</taxon>
        <taxon>Desulfuromonadia</taxon>
        <taxon>Geobacterales</taxon>
        <taxon>Geobacteraceae</taxon>
        <taxon>Geomonas</taxon>
    </lineage>
</organism>
<dbReference type="PANTHER" id="PTHR32089">
    <property type="entry name" value="METHYL-ACCEPTING CHEMOTAXIS PROTEIN MCPB"/>
    <property type="match status" value="1"/>
</dbReference>
<dbReference type="Pfam" id="PF13185">
    <property type="entry name" value="GAF_2"/>
    <property type="match status" value="1"/>
</dbReference>
<dbReference type="SMART" id="SM00065">
    <property type="entry name" value="GAF"/>
    <property type="match status" value="1"/>
</dbReference>
<dbReference type="GO" id="GO:0007165">
    <property type="term" value="P:signal transduction"/>
    <property type="evidence" value="ECO:0007669"/>
    <property type="project" value="UniProtKB-KW"/>
</dbReference>
<dbReference type="PROSITE" id="PS50111">
    <property type="entry name" value="CHEMOTAXIS_TRANSDUC_2"/>
    <property type="match status" value="1"/>
</dbReference>
<proteinExistence type="predicted"/>
<reference evidence="6" key="1">
    <citation type="submission" date="2020-06" db="EMBL/GenBank/DDBJ databases">
        <title>Draft genomic sequence of Geomonas sp. Red330.</title>
        <authorList>
            <person name="Itoh H."/>
            <person name="Zhenxing X."/>
            <person name="Ushijima N."/>
            <person name="Masuda Y."/>
            <person name="Shiratori Y."/>
            <person name="Senoo K."/>
        </authorList>
    </citation>
    <scope>NUCLEOTIDE SEQUENCE [LARGE SCALE GENOMIC DNA]</scope>
    <source>
        <strain evidence="6">Red330</strain>
    </source>
</reference>
<name>A0A6V8MNC7_9BACT</name>
<dbReference type="SMART" id="SM00283">
    <property type="entry name" value="MA"/>
    <property type="match status" value="1"/>
</dbReference>
<dbReference type="AlphaFoldDB" id="A0A6V8MNC7"/>
<dbReference type="InterPro" id="IPR029016">
    <property type="entry name" value="GAF-like_dom_sf"/>
</dbReference>
<keyword evidence="3" id="KW-1133">Transmembrane helix</keyword>
<dbReference type="GO" id="GO:0016020">
    <property type="term" value="C:membrane"/>
    <property type="evidence" value="ECO:0007669"/>
    <property type="project" value="InterPro"/>
</dbReference>
<feature type="domain" description="Methyl-accepting transducer" evidence="4">
    <location>
        <begin position="339"/>
        <end position="575"/>
    </location>
</feature>
<accession>A0A6V8MNC7</accession>
<feature type="transmembrane region" description="Helical" evidence="3">
    <location>
        <begin position="12"/>
        <end position="32"/>
    </location>
</feature>
<evidence type="ECO:0000256" key="1">
    <source>
        <dbReference type="ARBA" id="ARBA00023224"/>
    </source>
</evidence>
<keyword evidence="1 2" id="KW-0807">Transducer</keyword>
<dbReference type="SUPFAM" id="SSF55781">
    <property type="entry name" value="GAF domain-like"/>
    <property type="match status" value="1"/>
</dbReference>